<name>A0A976QVV3_THEOR</name>
<sequence length="465" mass="53215">MTENKKVNGKTVREYIGEFIAFFVCLDSYLLIFQVSIASRHMAVAFVLPIHNIGIYFSKLYSLSCLMMGLGAVFEYGLYLCCTDIRVYLSITSLAIKTIARLLFVIITYASKRLSFHTYIEITGEAGLLGIFQSSLFSLVPEYAPITSLSMDTSFMVACILQVLFDLSMYDKPLLMVRMQSIMRFATSFISLCLWCFFLLKFDSVFPKPENSKENEEEIEEQCNDLAAKGESPEKNISILKHFGNASSQFLMFGSTALFKEFLFPGIIPYALLERDKCHIINLSVPPFYLIGSSATLAIHKLAPGFKCWRPEFHSFWLLLLPQIFIFVISIMAIHTKIRFTRKFLGSRPRVLILTLFLMVSYCTMQSVSFVGVSDYVYYQSGDEDGSIGIVSLHYITAIIYRFVFSKLSVGYNDTRVQLGYHLPKFRPNHRMSDSNTFIYILKNTFKRSVKDAVTDFTMNIRNYL</sequence>
<evidence type="ECO:0000313" key="2">
    <source>
        <dbReference type="EMBL" id="UKK02852.2"/>
    </source>
</evidence>
<evidence type="ECO:0000256" key="1">
    <source>
        <dbReference type="SAM" id="Phobius"/>
    </source>
</evidence>
<feature type="transmembrane region" description="Helical" evidence="1">
    <location>
        <begin position="153"/>
        <end position="170"/>
    </location>
</feature>
<feature type="transmembrane region" description="Helical" evidence="1">
    <location>
        <begin position="60"/>
        <end position="79"/>
    </location>
</feature>
<proteinExistence type="predicted"/>
<feature type="transmembrane region" description="Helical" evidence="1">
    <location>
        <begin position="280"/>
        <end position="303"/>
    </location>
</feature>
<reference evidence="2" key="1">
    <citation type="submission" date="2022-07" db="EMBL/GenBank/DDBJ databases">
        <title>Evaluation of T. orientalis genome assembly methods using nanopore sequencing and analysis of variation between genomes.</title>
        <authorList>
            <person name="Yam J."/>
            <person name="Micallef M.L."/>
            <person name="Liu M."/>
            <person name="Djordjevic S.P."/>
            <person name="Bogema D.R."/>
            <person name="Jenkins C."/>
        </authorList>
    </citation>
    <scope>NUCLEOTIDE SEQUENCE</scope>
    <source>
        <strain evidence="2">Goon Nure</strain>
    </source>
</reference>
<dbReference type="AlphaFoldDB" id="A0A976QVV3"/>
<keyword evidence="1" id="KW-0812">Transmembrane</keyword>
<feature type="transmembrane region" description="Helical" evidence="1">
    <location>
        <begin position="386"/>
        <end position="405"/>
    </location>
</feature>
<feature type="transmembrane region" description="Helical" evidence="1">
    <location>
        <begin position="315"/>
        <end position="335"/>
    </location>
</feature>
<accession>A0A976QVV3</accession>
<feature type="transmembrane region" description="Helical" evidence="1">
    <location>
        <begin position="182"/>
        <end position="200"/>
    </location>
</feature>
<feature type="transmembrane region" description="Helical" evidence="1">
    <location>
        <begin position="20"/>
        <end position="48"/>
    </location>
</feature>
<keyword evidence="1" id="KW-0472">Membrane</keyword>
<keyword evidence="1" id="KW-1133">Transmembrane helix</keyword>
<feature type="transmembrane region" description="Helical" evidence="1">
    <location>
        <begin position="85"/>
        <end position="110"/>
    </location>
</feature>
<feature type="transmembrane region" description="Helical" evidence="1">
    <location>
        <begin position="250"/>
        <end position="273"/>
    </location>
</feature>
<feature type="transmembrane region" description="Helical" evidence="1">
    <location>
        <begin position="351"/>
        <end position="374"/>
    </location>
</feature>
<dbReference type="Proteomes" id="UP000244811">
    <property type="component" value="Chromosome 4"/>
</dbReference>
<gene>
    <name evidence="2" type="ORF">MACK_002949</name>
</gene>
<protein>
    <submittedName>
        <fullName evidence="2">Uncharacterized protein</fullName>
    </submittedName>
</protein>
<organism evidence="2 3">
    <name type="scientific">Theileria orientalis</name>
    <dbReference type="NCBI Taxonomy" id="68886"/>
    <lineage>
        <taxon>Eukaryota</taxon>
        <taxon>Sar</taxon>
        <taxon>Alveolata</taxon>
        <taxon>Apicomplexa</taxon>
        <taxon>Aconoidasida</taxon>
        <taxon>Piroplasmida</taxon>
        <taxon>Theileriidae</taxon>
        <taxon>Theileria</taxon>
    </lineage>
</organism>
<dbReference type="EMBL" id="CP056072">
    <property type="protein sequence ID" value="UKK02852.2"/>
    <property type="molecule type" value="Genomic_DNA"/>
</dbReference>
<evidence type="ECO:0000313" key="3">
    <source>
        <dbReference type="Proteomes" id="UP000244811"/>
    </source>
</evidence>